<gene>
    <name evidence="2" type="ORF">HH212_21285</name>
</gene>
<dbReference type="AlphaFoldDB" id="A0A7Z2VZP5"/>
<dbReference type="Gene3D" id="3.60.21.10">
    <property type="match status" value="1"/>
</dbReference>
<organism evidence="2 3">
    <name type="scientific">Massilia forsythiae</name>
    <dbReference type="NCBI Taxonomy" id="2728020"/>
    <lineage>
        <taxon>Bacteria</taxon>
        <taxon>Pseudomonadati</taxon>
        <taxon>Pseudomonadota</taxon>
        <taxon>Betaproteobacteria</taxon>
        <taxon>Burkholderiales</taxon>
        <taxon>Oxalobacteraceae</taxon>
        <taxon>Telluria group</taxon>
        <taxon>Massilia</taxon>
    </lineage>
</organism>
<dbReference type="EMBL" id="CP051685">
    <property type="protein sequence ID" value="QJE02241.1"/>
    <property type="molecule type" value="Genomic_DNA"/>
</dbReference>
<dbReference type="GO" id="GO:0016787">
    <property type="term" value="F:hydrolase activity"/>
    <property type="evidence" value="ECO:0007669"/>
    <property type="project" value="InterPro"/>
</dbReference>
<accession>A0A7Z2VZP5</accession>
<name>A0A7Z2VZP5_9BURK</name>
<sequence length="497" mass="53003">MPLVRPSFRSISPPLRQAGRRSARLLPRAGLLAMLAALGGCAGFPGQQAQQAPESAFVILGEDGAPIARAITLAQACPAIEIDGRTSPMTVRAPWGAIPVRPLEDGGKRPAPASSTAVLSCETPIPAGSTRVAVAGQPLPLPKADKAYRRIVVIGDTGCRLKGKDFQECNDPHAYPFAHIAASAAAWKPDLVVHVGDFHYREDPCPADRPGCAGSPWGYNYDAWKADFFTPARTLLAAAPWIVARGNHETCSRGGQGWWRYLDPHAYAPQRSCDDPAMDVEADYTDPYAVPIGGDAQFIVFDSANTTYKGFKAGDVRLQKYAEAWRKMEALSRAARFNIAVDHHPLYAFGANRDAATGAITLFGGDAGLVQAFGAFGPRLLPSNIDVLLSGHVHLWEQTSFGSDHPTQFVAGFAGTAEDIVPLPAAVPPTVTPAPGALVEAMSSWIDGFGFMTMERTGPDAWHAVVHDRDGRARNTCEIKGRHSRCALAQVQGGGGR</sequence>
<evidence type="ECO:0000313" key="2">
    <source>
        <dbReference type="EMBL" id="QJE02241.1"/>
    </source>
</evidence>
<dbReference type="InterPro" id="IPR029052">
    <property type="entry name" value="Metallo-depent_PP-like"/>
</dbReference>
<dbReference type="InterPro" id="IPR004843">
    <property type="entry name" value="Calcineurin-like_PHP"/>
</dbReference>
<proteinExistence type="predicted"/>
<feature type="domain" description="Calcineurin-like phosphoesterase" evidence="1">
    <location>
        <begin position="150"/>
        <end position="394"/>
    </location>
</feature>
<dbReference type="KEGG" id="mfy:HH212_21285"/>
<keyword evidence="3" id="KW-1185">Reference proteome</keyword>
<reference evidence="2 3" key="1">
    <citation type="submission" date="2020-04" db="EMBL/GenBank/DDBJ databases">
        <title>Genome sequencing of novel species.</title>
        <authorList>
            <person name="Heo J."/>
            <person name="Kim S.-J."/>
            <person name="Kim J.-S."/>
            <person name="Hong S.-B."/>
            <person name="Kwon S.-W."/>
        </authorList>
    </citation>
    <scope>NUCLEOTIDE SEQUENCE [LARGE SCALE GENOMIC DNA]</scope>
    <source>
        <strain evidence="2 3">GN2-R2</strain>
    </source>
</reference>
<dbReference type="SUPFAM" id="SSF56300">
    <property type="entry name" value="Metallo-dependent phosphatases"/>
    <property type="match status" value="1"/>
</dbReference>
<dbReference type="Pfam" id="PF00149">
    <property type="entry name" value="Metallophos"/>
    <property type="match status" value="1"/>
</dbReference>
<dbReference type="Proteomes" id="UP000502415">
    <property type="component" value="Chromosome"/>
</dbReference>
<evidence type="ECO:0000313" key="3">
    <source>
        <dbReference type="Proteomes" id="UP000502415"/>
    </source>
</evidence>
<evidence type="ECO:0000259" key="1">
    <source>
        <dbReference type="Pfam" id="PF00149"/>
    </source>
</evidence>
<protein>
    <submittedName>
        <fullName evidence="2">Metallophosphoesterase</fullName>
    </submittedName>
</protein>